<dbReference type="NCBIfam" id="NF010200">
    <property type="entry name" value="PRK13674.1-1"/>
    <property type="match status" value="1"/>
</dbReference>
<feature type="transmembrane region" description="Helical" evidence="16">
    <location>
        <begin position="1410"/>
        <end position="1429"/>
    </location>
</feature>
<dbReference type="OrthoDB" id="449498at2759"/>
<evidence type="ECO:0000256" key="10">
    <source>
        <dbReference type="ARBA" id="ARBA00022842"/>
    </source>
</evidence>
<feature type="transmembrane region" description="Helical" evidence="16">
    <location>
        <begin position="1590"/>
        <end position="1613"/>
    </location>
</feature>
<dbReference type="InterPro" id="IPR003682">
    <property type="entry name" value="rRNA_ssu_MeTfrase_G"/>
</dbReference>
<keyword evidence="7" id="KW-0547">Nucleotide-binding</keyword>
<dbReference type="GO" id="GO:0016818">
    <property type="term" value="F:hydrolase activity, acting on acid anhydrides, in phosphorus-containing anhydrides"/>
    <property type="evidence" value="ECO:0007669"/>
    <property type="project" value="InterPro"/>
</dbReference>
<dbReference type="InterPro" id="IPR027417">
    <property type="entry name" value="P-loop_NTPase"/>
</dbReference>
<comment type="subcellular location">
    <subcellularLocation>
        <location evidence="2">Membrane</location>
        <topology evidence="2">Multi-pass membrane protein</topology>
    </subcellularLocation>
</comment>
<dbReference type="InterPro" id="IPR003801">
    <property type="entry name" value="GTP_cyclohydrolase_FolE2/MptA"/>
</dbReference>
<dbReference type="Gene3D" id="3.30.310.50">
    <property type="entry name" value="Alpha-D-phosphohexomutase, C-terminal domain"/>
    <property type="match status" value="1"/>
</dbReference>
<evidence type="ECO:0000256" key="5">
    <source>
        <dbReference type="ARBA" id="ARBA00022692"/>
    </source>
</evidence>
<dbReference type="InterPro" id="IPR005841">
    <property type="entry name" value="Alpha-D-phosphohexomutase_SF"/>
</dbReference>
<keyword evidence="5 16" id="KW-0812">Transmembrane</keyword>
<dbReference type="Gene3D" id="3.90.1310.10">
    <property type="entry name" value="Penicillin-binding protein 2a (Domain 2)"/>
    <property type="match status" value="1"/>
</dbReference>
<proteinExistence type="inferred from homology"/>
<evidence type="ECO:0000256" key="11">
    <source>
        <dbReference type="ARBA" id="ARBA00022960"/>
    </source>
</evidence>
<accession>A0A812WKZ7</accession>
<evidence type="ECO:0000256" key="15">
    <source>
        <dbReference type="SAM" id="MobiDB-lite"/>
    </source>
</evidence>
<dbReference type="Pfam" id="PF02527">
    <property type="entry name" value="GidB"/>
    <property type="match status" value="1"/>
</dbReference>
<comment type="similarity">
    <text evidence="3">Belongs to the phosphohexose mutase family.</text>
</comment>
<sequence length="3010" mass="328053">MGLLKLASCVVLAGVVMVAGAWLGFIRRAYFVGGIVLAWAAARTGTVPAIIRESGGDGVFMKLAIEGLVLGLVFAGFAWLTAAIRRKADEKVTLPSLGDARAVLAVVLVGMVCGWAIGRDGSFGQTLFASFAAGLFGTFIARVISPRCSFASIAIGASVLAFGAPLIWALQNGSTALADMYEASIAGYALITPLTWLSGVSLGLWGGSSWADSMVQKHEPKDGRTPARASAGAWVRILSRQRLFPPLQAPPETPVMSSSVAPIPDVQAKQDNRQIAIDKVGVRGIRYPITLATRDGAEQTTVATVNMYVSLPHHQKGTHMSRFLEILNEVAHPLTPKNIPAVARAINEKLNADHAHLELRFPYFIEKQAPVTKTPGLMDYEVAMILETNKLDDFILSVKAPATSLCPCSKEISEYGAHNQRCEIEAAVRFTETLWIEDLVSHLEAAASAPVYAALKRPDEKYVTEEAFDNPKFVEDIVRDLALRLEDDDRISWYSINSENFESIHNHNAYAQITRDKLIPSMFHRRLLLLGAAGVAGAVMLALQTYRLTVVQGSGFLEIAEQRLVEERWTPTVRGRILDRKGRILASDAPGFDVLVDYSVLSGQWAYNTASREAARAFGDDWDAMSPESREREIEAIAEEHLDGINRLWSELAEALNVERDVIDSRRSDILAFVQRTAASVNLRRLESMREELQREQGRVGVDLSLADVTIPIREEHSPHPIAKGIDEPTARAIRRLASSYPGLHVLPSGVREYAFQRVNVSVPTATLPKPLRTDAPRAIEVEVEGPLTHIVGWMRKVFAEDLDRRPKHNVISGEIDPGHYQPGDRIGRTGIEQSQEYRLRGQRGRVVRHLDTGKEDLELPLPGRDVEITIDAALQARIAAIMDPSVGLAQVQLWHTPAGREHQLELGTPLYGAATVIDIETGEILAMVSTPSFDLDRIREEPESVWEDAVTQRGVNKAIAKPYPPGSIVKPLILVSAVSEGTHALSEAIECTGHLLPFNKTMLRCWIYKQYNTTHTHAFGRPLVAHEAIAVSCNIFFYTLARELGPERLIAWYEKWGVGSPFNLGVGFEYEGVAGVDFAGNRAGIGEATLMGIGQGPVAWTPVHAADAYATLARGGLRIKPRLVRDNSPVANDLRVDSAAVSEALKGLNEAVSSAEFGSAYKLEFPDGTSERIFAAEGVAFYGKTGTAEAPDITDELEEGVSTILREGDHSWFVILVGPEGMRPKYAVSVIMEYAGSGGRVSGPIANQIVRALIAEGPPRYLMHARHSQTRQRLTHKHAGWVVLFATLALLAVGVTSIELANEMGAVSVNYAKKQLIIAGMGLVVALVFAIPHYKWLAYFRWPLAVATIVPLVFVLLPFVPESIVTPRNGARRWINLGLMDVQPSELAKVMYVAIMAGYLRYRSTYRKYTGLFIPAFIAFVPMSLILVEPDLGTSLLFIPALVAMLIAAGAKIWHLVTTGVLAGLFGVTVITISLLAAEQGEYPLLREHQVERIQTVVGPYLGIEADTQGRDFQSSRAKTLIGAGGFNGHAPAKAAAFVHFSRLPERHNDMIFPVIVARWGFVGAVGVILLYVLWVGGALMVAASCKVAFGRILVVGLATMVGTQAFINIGMTLGLLPITGMTLPFVSAGGSSLLAGFMMVGLIMNVAMRRPPYLWRPSFEYDDGDGAYGLALEPSEINALAHFLSLMLASNAVVNLTSIKDPEEAWSKHVFDSLSLLPVLGELGEDLKIADVGSGGGLPAIPLAIAMPGSNFSLIESTGKKAGFLMHAAKMLELGNVRVLNARAEDIGQEFRTHRGRYDIVTARAVGRINVLAELTAPLAKVGGLVVLTKGEKAPEELDEAALALKTLGLAHAGTHETPTGRVVILEKVKTTPRPYPRRPGEPKRAPIGSSGAEKRCYEQRDQQLEMADAVERAMSSDATALIEAGTGVGKSFGYLVPAILRIIERRERVVVATNTIALQEQIVHKDLPFLRAAIEEATGQEFSAELVKGRGNYLSVRRLELASKKAEKLFRDHASLDSLHEIVEWAHETEDGSLATLPQLARPAVWDRVQSDSGNCMGRKCPRYEVCFYQQARRRMERAELLVTNHALFFADLALRSRGVGFLPPYDHVVLDEAHAVEDVACEHFGLTLTEGRVNHLLGSLYSERSKKGFFESMRVPGDEQDRLDRAVRATLDARDASAVFFDRLVHRAGNRAGSVRLRPDEAIDNPLTDTFGRLAMALTRLREGIPQEEDKFELNAYAERAKAIAEEAEILCEQGLPGCAYWIEVAQGTYGVRGTLACAPVDVGPILSERLFGGEHSVVLTSATLTTSTGGSGSGGAFEHTKSRLGVSDPDELVLGSPFLHAEQMEVFVDDTMPDPRDASYIDHLSRAVHRHVSATGGGAFALFTSYATMRTVLGKIEGELEAEGYPVWMQGRDGSRSNILEAFRERDNGVLFGTASFWQGVDVRGRSLRNVIITRLPFEPPDRPLTEARLERVRERGGNPFRDESLPRAIIKFKQGIGRLIRSASDEGRVVVLDPRVVRSAYGKQFMGVIPEGVRVRLESADSGVFKAYDIRGTYPDPLNEAMAWKIGFGAAQYLIEQAEASGETSPMARNIVVGHDMRTHSPSLRDALCRGMNDAGASVIDVGKVDTPFVYFAINRLDCAGGVQVTASHNPPQYNGFKISKRLAKPVGEATGLSEIREYAAVANEEKTESRDPAIEQRDLWDAYRKHVHSFLDMGGKSVKVVIDASNGMAGTMVPKVFTDVKGLEIVPLYFENDKGEFVHEPNPLVASNLVDLQAKVVEEQADFGICFDGDADRLIIVDEQGQIVGCDHLTAMLAPHFLAKKPGSAIVYDLRSSKALEEAIKEAGGTPIRSRVGHVFMKAALAEHGGSFGGELSGHFYFADNFNADSGAIAMASVLTALAKEGRKVSELIAPIARYAQSGEMNFEVEDKDGALEDIQAEYEGRGTIDTLDGITVDCFDAEGWWCNIRKSNTEPLLRLNLEAKSPEILEKMLAEVTPMLGEAVAH</sequence>
<keyword evidence="6" id="KW-0479">Metal-binding</keyword>
<feature type="transmembrane region" description="Helical" evidence="16">
    <location>
        <begin position="123"/>
        <end position="143"/>
    </location>
</feature>
<feature type="transmembrane region" description="Helical" evidence="16">
    <location>
        <begin position="1625"/>
        <end position="1649"/>
    </location>
</feature>
<dbReference type="InterPro" id="IPR005846">
    <property type="entry name" value="A-D-PHexomutase_a/b/a-III"/>
</dbReference>
<dbReference type="InterPro" id="IPR029063">
    <property type="entry name" value="SAM-dependent_MTases_sf"/>
</dbReference>
<feature type="transmembrane region" description="Helical" evidence="16">
    <location>
        <begin position="6"/>
        <end position="23"/>
    </location>
</feature>
<evidence type="ECO:0000313" key="19">
    <source>
        <dbReference type="Proteomes" id="UP000601435"/>
    </source>
</evidence>
<dbReference type="NCBIfam" id="TIGR00138">
    <property type="entry name" value="rsmG_gidB"/>
    <property type="match status" value="1"/>
</dbReference>
<dbReference type="SUPFAM" id="SSF55957">
    <property type="entry name" value="Phosphoglucomutase, C-terminal domain"/>
    <property type="match status" value="1"/>
</dbReference>
<feature type="transmembrane region" description="Helical" evidence="16">
    <location>
        <begin position="1462"/>
        <end position="1479"/>
    </location>
</feature>
<dbReference type="Pfam" id="PF01098">
    <property type="entry name" value="FTSW_RODA_SPOVE"/>
    <property type="match status" value="1"/>
</dbReference>
<dbReference type="SMART" id="SM00491">
    <property type="entry name" value="HELICc2"/>
    <property type="match status" value="1"/>
</dbReference>
<dbReference type="PROSITE" id="PS00710">
    <property type="entry name" value="PGM_PMM"/>
    <property type="match status" value="1"/>
</dbReference>
<dbReference type="InterPro" id="IPR005845">
    <property type="entry name" value="A-D-PHexomutase_a/b/a-II"/>
</dbReference>
<evidence type="ECO:0000313" key="18">
    <source>
        <dbReference type="EMBL" id="CAE7676789.1"/>
    </source>
</evidence>
<dbReference type="PRINTS" id="PR00509">
    <property type="entry name" value="PGMPMM"/>
</dbReference>
<dbReference type="Proteomes" id="UP000601435">
    <property type="component" value="Unassembled WGS sequence"/>
</dbReference>
<dbReference type="Gene3D" id="3.10.270.10">
    <property type="entry name" value="Urate Oxidase"/>
    <property type="match status" value="1"/>
</dbReference>
<dbReference type="Gene3D" id="3.40.50.150">
    <property type="entry name" value="Vaccinia Virus protein VP39"/>
    <property type="match status" value="1"/>
</dbReference>
<keyword evidence="8" id="KW-0378">Hydrolase</keyword>
<dbReference type="PANTHER" id="PTHR43771:SF1">
    <property type="entry name" value="PHOSPHOMANNOMUTASE"/>
    <property type="match status" value="1"/>
</dbReference>
<feature type="region of interest" description="Disordered" evidence="15">
    <location>
        <begin position="1874"/>
        <end position="1897"/>
    </location>
</feature>
<dbReference type="InterPro" id="IPR014013">
    <property type="entry name" value="Helic_SF1/SF2_ATP-bd_DinG/Rad3"/>
</dbReference>
<dbReference type="InterPro" id="IPR016066">
    <property type="entry name" value="A-D-PHexomutase_CS"/>
</dbReference>
<evidence type="ECO:0000256" key="13">
    <source>
        <dbReference type="ARBA" id="ARBA00023136"/>
    </source>
</evidence>
<dbReference type="InterPro" id="IPR006555">
    <property type="entry name" value="ATP-dep_Helicase_C"/>
</dbReference>
<dbReference type="EMBL" id="CAJNJA010033253">
    <property type="protein sequence ID" value="CAE7676789.1"/>
    <property type="molecule type" value="Genomic_DNA"/>
</dbReference>
<dbReference type="Gene3D" id="3.40.50.300">
    <property type="entry name" value="P-loop containing nucleotide triphosphate hydrolases"/>
    <property type="match status" value="2"/>
</dbReference>
<reference evidence="18" key="1">
    <citation type="submission" date="2021-02" db="EMBL/GenBank/DDBJ databases">
        <authorList>
            <person name="Dougan E. K."/>
            <person name="Rhodes N."/>
            <person name="Thang M."/>
            <person name="Chan C."/>
        </authorList>
    </citation>
    <scope>NUCLEOTIDE SEQUENCE</scope>
</reference>
<keyword evidence="13 16" id="KW-0472">Membrane</keyword>
<feature type="transmembrane region" description="Helical" evidence="16">
    <location>
        <begin position="527"/>
        <end position="546"/>
    </location>
</feature>
<dbReference type="InterPro" id="IPR001460">
    <property type="entry name" value="PCN-bd_Tpept"/>
</dbReference>
<evidence type="ECO:0000256" key="14">
    <source>
        <dbReference type="ARBA" id="ARBA00023235"/>
    </source>
</evidence>
<dbReference type="InterPro" id="IPR005843">
    <property type="entry name" value="A-D-PHexomutase_C"/>
</dbReference>
<dbReference type="GO" id="GO:0016868">
    <property type="term" value="F:intramolecular phosphotransferase activity"/>
    <property type="evidence" value="ECO:0007669"/>
    <property type="project" value="InterPro"/>
</dbReference>
<dbReference type="GO" id="GO:0005737">
    <property type="term" value="C:cytoplasm"/>
    <property type="evidence" value="ECO:0007669"/>
    <property type="project" value="InterPro"/>
</dbReference>
<dbReference type="Pfam" id="PF00905">
    <property type="entry name" value="Transpeptidase"/>
    <property type="match status" value="1"/>
</dbReference>
<dbReference type="GO" id="GO:0003934">
    <property type="term" value="F:GTP cyclohydrolase I activity"/>
    <property type="evidence" value="ECO:0007669"/>
    <property type="project" value="InterPro"/>
</dbReference>
<organism evidence="18 19">
    <name type="scientific">Symbiodinium necroappetens</name>
    <dbReference type="NCBI Taxonomy" id="1628268"/>
    <lineage>
        <taxon>Eukaryota</taxon>
        <taxon>Sar</taxon>
        <taxon>Alveolata</taxon>
        <taxon>Dinophyceae</taxon>
        <taxon>Suessiales</taxon>
        <taxon>Symbiodiniaceae</taxon>
        <taxon>Symbiodinium</taxon>
    </lineage>
</organism>
<dbReference type="Pfam" id="PF13307">
    <property type="entry name" value="Helicase_C_2"/>
    <property type="match status" value="1"/>
</dbReference>
<dbReference type="GO" id="GO:0008360">
    <property type="term" value="P:regulation of cell shape"/>
    <property type="evidence" value="ECO:0007669"/>
    <property type="project" value="UniProtKB-KW"/>
</dbReference>
<evidence type="ECO:0000256" key="12">
    <source>
        <dbReference type="ARBA" id="ARBA00022989"/>
    </source>
</evidence>
<dbReference type="InterPro" id="IPR014001">
    <property type="entry name" value="Helicase_ATP-bd"/>
</dbReference>
<dbReference type="GO" id="GO:0051301">
    <property type="term" value="P:cell division"/>
    <property type="evidence" value="ECO:0007669"/>
    <property type="project" value="InterPro"/>
</dbReference>
<feature type="domain" description="Helicase ATP-binding" evidence="17">
    <location>
        <begin position="1892"/>
        <end position="2161"/>
    </location>
</feature>
<keyword evidence="12 16" id="KW-1133">Transmembrane helix</keyword>
<feature type="transmembrane region" description="Helical" evidence="16">
    <location>
        <begin position="1435"/>
        <end position="1455"/>
    </location>
</feature>
<dbReference type="PROSITE" id="PS00428">
    <property type="entry name" value="FTSW_RODA_SPOVE"/>
    <property type="match status" value="1"/>
</dbReference>
<dbReference type="InterPro" id="IPR036900">
    <property type="entry name" value="A-D-PHexomutase_C_sf"/>
</dbReference>
<dbReference type="GO" id="GO:0003676">
    <property type="term" value="F:nucleic acid binding"/>
    <property type="evidence" value="ECO:0007669"/>
    <property type="project" value="InterPro"/>
</dbReference>
<keyword evidence="19" id="KW-1185">Reference proteome</keyword>
<dbReference type="Pfam" id="PF02880">
    <property type="entry name" value="PGM_PMM_III"/>
    <property type="match status" value="1"/>
</dbReference>
<name>A0A812WKZ7_9DINO</name>
<evidence type="ECO:0000256" key="4">
    <source>
        <dbReference type="ARBA" id="ARBA00022553"/>
    </source>
</evidence>
<feature type="transmembrane region" description="Helical" evidence="16">
    <location>
        <begin position="185"/>
        <end position="207"/>
    </location>
</feature>
<keyword evidence="10" id="KW-0460">Magnesium</keyword>
<dbReference type="InterPro" id="IPR036138">
    <property type="entry name" value="PBP_dimer_sf"/>
</dbReference>
<dbReference type="Pfam" id="PF02879">
    <property type="entry name" value="PGM_PMM_II"/>
    <property type="match status" value="1"/>
</dbReference>
<dbReference type="CDD" id="cd03089">
    <property type="entry name" value="PMM_PGM"/>
    <property type="match status" value="1"/>
</dbReference>
<dbReference type="Pfam" id="PF02649">
    <property type="entry name" value="GCHY-1"/>
    <property type="match status" value="1"/>
</dbReference>
<dbReference type="InterPro" id="IPR018365">
    <property type="entry name" value="Cell_cycle_FtsW-rel_CS"/>
</dbReference>
<dbReference type="Gene3D" id="3.40.120.10">
    <property type="entry name" value="Alpha-D-Glucose-1,6-Bisphosphate, subunit A, domain 3"/>
    <property type="match status" value="3"/>
</dbReference>
<feature type="transmembrane region" description="Helical" evidence="16">
    <location>
        <begin position="1341"/>
        <end position="1361"/>
    </location>
</feature>
<evidence type="ECO:0000259" key="17">
    <source>
        <dbReference type="PROSITE" id="PS51193"/>
    </source>
</evidence>
<comment type="caution">
    <text evidence="18">The sequence shown here is derived from an EMBL/GenBank/DDBJ whole genome shotgun (WGS) entry which is preliminary data.</text>
</comment>
<dbReference type="SMART" id="SM00487">
    <property type="entry name" value="DEXDc"/>
    <property type="match status" value="1"/>
</dbReference>
<dbReference type="Pfam" id="PF00408">
    <property type="entry name" value="PGM_PMM_IV"/>
    <property type="match status" value="1"/>
</dbReference>
<dbReference type="InterPro" id="IPR022838">
    <property type="entry name" value="GTP_cyclohydrolase_FolE2"/>
</dbReference>
<dbReference type="GO" id="GO:0000287">
    <property type="term" value="F:magnesium ion binding"/>
    <property type="evidence" value="ECO:0007669"/>
    <property type="project" value="InterPro"/>
</dbReference>
<evidence type="ECO:0000256" key="16">
    <source>
        <dbReference type="SAM" id="Phobius"/>
    </source>
</evidence>
<dbReference type="Gene3D" id="3.40.710.10">
    <property type="entry name" value="DD-peptidase/beta-lactamase superfamily"/>
    <property type="match status" value="1"/>
</dbReference>
<dbReference type="HAMAP" id="MF_01527_B">
    <property type="entry name" value="GTP_cyclohydrol_B"/>
    <property type="match status" value="1"/>
</dbReference>
<dbReference type="Pfam" id="PF02878">
    <property type="entry name" value="PGM_PMM_I"/>
    <property type="match status" value="1"/>
</dbReference>
<evidence type="ECO:0000256" key="6">
    <source>
        <dbReference type="ARBA" id="ARBA00022723"/>
    </source>
</evidence>
<dbReference type="GO" id="GO:0005975">
    <property type="term" value="P:carbohydrate metabolic process"/>
    <property type="evidence" value="ECO:0007669"/>
    <property type="project" value="InterPro"/>
</dbReference>
<feature type="transmembrane region" description="Helical" evidence="16">
    <location>
        <begin position="96"/>
        <end position="117"/>
    </location>
</feature>
<evidence type="ECO:0000256" key="3">
    <source>
        <dbReference type="ARBA" id="ARBA00010231"/>
    </source>
</evidence>
<dbReference type="InterPro" id="IPR005844">
    <property type="entry name" value="A-D-PHexomutase_a/b/a-I"/>
</dbReference>
<keyword evidence="11" id="KW-0133">Cell shape</keyword>
<evidence type="ECO:0000256" key="1">
    <source>
        <dbReference type="ARBA" id="ARBA00001946"/>
    </source>
</evidence>
<feature type="transmembrane region" description="Helical" evidence="16">
    <location>
        <begin position="30"/>
        <end position="51"/>
    </location>
</feature>
<evidence type="ECO:0000256" key="7">
    <source>
        <dbReference type="ARBA" id="ARBA00022741"/>
    </source>
</evidence>
<dbReference type="GO" id="GO:0008649">
    <property type="term" value="F:rRNA methyltransferase activity"/>
    <property type="evidence" value="ECO:0007669"/>
    <property type="project" value="InterPro"/>
</dbReference>
<feature type="transmembrane region" description="Helical" evidence="16">
    <location>
        <begin position="1317"/>
        <end position="1335"/>
    </location>
</feature>
<evidence type="ECO:0000256" key="8">
    <source>
        <dbReference type="ARBA" id="ARBA00022801"/>
    </source>
</evidence>
<evidence type="ECO:0000256" key="2">
    <source>
        <dbReference type="ARBA" id="ARBA00004141"/>
    </source>
</evidence>
<dbReference type="Pfam" id="PF03717">
    <property type="entry name" value="PBP_dimer"/>
    <property type="match status" value="2"/>
</dbReference>
<dbReference type="SUPFAM" id="SSF53738">
    <property type="entry name" value="Phosphoglucomutase, first 3 domains"/>
    <property type="match status" value="3"/>
</dbReference>
<dbReference type="InterPro" id="IPR005311">
    <property type="entry name" value="PBP_dimer"/>
</dbReference>
<keyword evidence="14" id="KW-0413">Isomerase</keyword>
<dbReference type="SUPFAM" id="SSF53335">
    <property type="entry name" value="S-adenosyl-L-methionine-dependent methyltransferases"/>
    <property type="match status" value="1"/>
</dbReference>
<dbReference type="PROSITE" id="PS51193">
    <property type="entry name" value="HELICASE_ATP_BIND_2"/>
    <property type="match status" value="1"/>
</dbReference>
<dbReference type="GO" id="GO:0008658">
    <property type="term" value="F:penicillin binding"/>
    <property type="evidence" value="ECO:0007669"/>
    <property type="project" value="InterPro"/>
</dbReference>
<dbReference type="GO" id="GO:0005524">
    <property type="term" value="F:ATP binding"/>
    <property type="evidence" value="ECO:0007669"/>
    <property type="project" value="UniProtKB-KW"/>
</dbReference>
<dbReference type="HAMAP" id="MF_00074">
    <property type="entry name" value="16SrRNA_methyltr_G"/>
    <property type="match status" value="1"/>
</dbReference>
<dbReference type="GO" id="GO:0016020">
    <property type="term" value="C:membrane"/>
    <property type="evidence" value="ECO:0007669"/>
    <property type="project" value="UniProtKB-SubCell"/>
</dbReference>
<evidence type="ECO:0000256" key="9">
    <source>
        <dbReference type="ARBA" id="ARBA00022840"/>
    </source>
</evidence>
<dbReference type="InterPro" id="IPR012338">
    <property type="entry name" value="Beta-lactam/transpept-like"/>
</dbReference>
<feature type="transmembrane region" description="Helical" evidence="16">
    <location>
        <begin position="1279"/>
        <end position="1296"/>
    </location>
</feature>
<comment type="cofactor">
    <cofactor evidence="1">
        <name>Mg(2+)</name>
        <dbReference type="ChEBI" id="CHEBI:18420"/>
    </cofactor>
</comment>
<feature type="transmembrane region" description="Helical" evidence="16">
    <location>
        <begin position="150"/>
        <end position="170"/>
    </location>
</feature>
<dbReference type="SUPFAM" id="SSF56601">
    <property type="entry name" value="beta-lactamase/transpeptidase-like"/>
    <property type="match status" value="1"/>
</dbReference>
<dbReference type="InterPro" id="IPR016055">
    <property type="entry name" value="A-D-PHexomutase_a/b/a-I/II/III"/>
</dbReference>
<keyword evidence="4" id="KW-0597">Phosphoprotein</keyword>
<keyword evidence="9" id="KW-0067">ATP-binding</keyword>
<feature type="transmembrane region" description="Helical" evidence="16">
    <location>
        <begin position="1552"/>
        <end position="1578"/>
    </location>
</feature>
<dbReference type="SUPFAM" id="SSF52540">
    <property type="entry name" value="P-loop containing nucleoside triphosphate hydrolases"/>
    <property type="match status" value="1"/>
</dbReference>
<dbReference type="SUPFAM" id="SSF56519">
    <property type="entry name" value="Penicillin binding protein dimerisation domain"/>
    <property type="match status" value="1"/>
</dbReference>
<protein>
    <recommendedName>
        <fullName evidence="17">Helicase ATP-binding domain-containing protein</fullName>
    </recommendedName>
</protein>
<feature type="transmembrane region" description="Helical" evidence="16">
    <location>
        <begin position="63"/>
        <end position="84"/>
    </location>
</feature>
<gene>
    <name evidence="18" type="ORF">SNEC2469_LOCUS19426</name>
</gene>
<dbReference type="InterPro" id="IPR001182">
    <property type="entry name" value="FtsW/RodA"/>
</dbReference>
<dbReference type="GO" id="GO:0004386">
    <property type="term" value="F:helicase activity"/>
    <property type="evidence" value="ECO:0007669"/>
    <property type="project" value="InterPro"/>
</dbReference>
<dbReference type="PANTHER" id="PTHR43771">
    <property type="entry name" value="PHOSPHOMANNOMUTASE"/>
    <property type="match status" value="1"/>
</dbReference>